<keyword evidence="5" id="KW-1185">Reference proteome</keyword>
<feature type="compositionally biased region" description="Polar residues" evidence="2">
    <location>
        <begin position="116"/>
        <end position="156"/>
    </location>
</feature>
<feature type="region of interest" description="Disordered" evidence="2">
    <location>
        <begin position="419"/>
        <end position="494"/>
    </location>
</feature>
<feature type="compositionally biased region" description="Polar residues" evidence="2">
    <location>
        <begin position="1273"/>
        <end position="1296"/>
    </location>
</feature>
<feature type="compositionally biased region" description="Polar residues" evidence="2">
    <location>
        <begin position="1248"/>
        <end position="1264"/>
    </location>
</feature>
<feature type="compositionally biased region" description="Basic and acidic residues" evidence="2">
    <location>
        <begin position="1585"/>
        <end position="1599"/>
    </location>
</feature>
<dbReference type="Pfam" id="PF07001">
    <property type="entry name" value="BAT2_N"/>
    <property type="match status" value="1"/>
</dbReference>
<dbReference type="Proteomes" id="UP001604277">
    <property type="component" value="Unassembled WGS sequence"/>
</dbReference>
<feature type="region of interest" description="Disordered" evidence="2">
    <location>
        <begin position="337"/>
        <end position="356"/>
    </location>
</feature>
<dbReference type="EMBL" id="JBFOLJ010000013">
    <property type="protein sequence ID" value="KAL2482537.1"/>
    <property type="molecule type" value="Genomic_DNA"/>
</dbReference>
<evidence type="ECO:0000313" key="5">
    <source>
        <dbReference type="Proteomes" id="UP001604277"/>
    </source>
</evidence>
<feature type="region of interest" description="Disordered" evidence="2">
    <location>
        <begin position="1110"/>
        <end position="1617"/>
    </location>
</feature>
<feature type="compositionally biased region" description="Pro residues" evidence="2">
    <location>
        <begin position="340"/>
        <end position="350"/>
    </location>
</feature>
<proteinExistence type="predicted"/>
<feature type="compositionally biased region" description="Basic residues" evidence="2">
    <location>
        <begin position="1403"/>
        <end position="1413"/>
    </location>
</feature>
<feature type="compositionally biased region" description="Basic and acidic residues" evidence="2">
    <location>
        <begin position="249"/>
        <end position="265"/>
    </location>
</feature>
<feature type="compositionally biased region" description="Basic and acidic residues" evidence="2">
    <location>
        <begin position="465"/>
        <end position="479"/>
    </location>
</feature>
<feature type="domain" description="BAT2 N-terminal" evidence="3">
    <location>
        <begin position="14"/>
        <end position="138"/>
    </location>
</feature>
<feature type="compositionally biased region" description="Polar residues" evidence="2">
    <location>
        <begin position="238"/>
        <end position="248"/>
    </location>
</feature>
<sequence length="1617" mass="175826">MASSMSAGERRWATARRGGMKVLGKVVVPKPLNLPSQRLENHGLDPNVEIVPKGTLSWGNRSPSSASNAWSSSVQSPIADGGTSSPSHLSARPSSSGSCTRPSTAGSDRTHEPTANAWTSNSRPSSASGILASNQTSSTSLRPRSAETRPNSSQLSRFAEPVSESSVAWGPSSAAERLGVKSFTEDGFSLSSGDFPTLGSDRDNSVKNIELQDHVSHDHPSSASGRISQAEGKITTPKDVSQGGTTNTWKRDGTRTAEDGIHPSMEKWQGEPQQYYHPNVPPQHFDSWRGPPINAPPGVWYRGPPGGPSFGAPVAPGGFPMEPFPYHPQVVPVPLAGSQPVPPPGPGPRGPHPKNGDLYRTQMPDAYARPAMPFRPGFYPGPMTFDNYYGPPMGYGNANERELPYMGMAAAPRVFNRYPAPSAPDPSYSHGRADGRGSTGKTLLEKVEADHLEGTQGPHGVPLKNQKEWDRKEEAENWEHSLPSNASHRRKDGLPVISSRKTEWGADDDVEEDMFAKQTTPHEIASRSFEGHSSNTVKVKSIKGMDNVKPVNDNWTKKSEIATCFSPEIPQRTPASERDSPLLATTKGSALMQKIEGLNAKVRASDGRCDLPSAYNREEQRSGSQVVEAKINNSTVEANSTSGSFERTSASGDFVPAPHEGDKISQSTAFASRRAYHGGQGRGDHRGKGKFNSQDDDGLRRKFDVITTSNVESSSDIHARGIEDTENSVIYPVKDGGQSCAESYDSTDIQAQRAKMRETAKQRALQLQKEEEERTREQKAKALAKLEELNRRTKAGEAGTQKAERTQGTQNAGTTQVIGVIQGEQEESRALAEQATVDLKFEAPGPTLVSESGVVSQDTKSGASHDRDSANMPRDLPLETLQTIYLEHISHGQSSPLKQDSYNAGATISFESDDGSVSRHKGTGYKQKQNYPSQKNLNEKSALIVTGEALKELTDVTVNDVTLTEVTSSVRASGETNAPNISNIMAEPATQQRRKSNRNSKNKHRLDEAAEIPPILSVTPEETNPAKESIENGKSKASLSDLDSLVSAKIEPDGGVQASVVQSSLDDEEAHGRVSKQWKPQSRRMPRSLQANRIMDKFHSNDTVIWAPVRSQSKVEGSVEASQKSTPESVTPVKIDNLVQNSSKSKRAEMERYVPKPVAKELAQQGSIQPVPFSTSPTPEEAVGKAQPESARSVSPPPNSSVTGIVGSGVDFKEGDGRHNKQGKAHGTWRQRNLTEPSNRKSMHHGPSATSNPSKDIQRSTDLNQFVKRELNASKSEPNTSSVNNALDSSNMSNDIESAAAGKSLAVKDRVATGRGKRYLSKGHKSMGNNHDPEHKNIVSGESVAADVNQTERTISSKESHGSGERMSSHWQPKSHTNSENNQHRGKAARSETVTVEIDRASKRDHHPQRKVHVPPQDDKNCEVDRPHPDEFVPESNMADERNVGHPQESIRERKPAPVKDVGYHQDSVREWKPAPAKGRPYSPSQVPVGVGESAPAAANMAGEHERNFPSGFRRNGNQNNRSGRGHESHGDWSSGHDSRQHNVPTFRERQRQNVHFEYQPVGQYKNSKTDKLVGSGDGSNDVAPRYRERNQSHSKRDGGNFNRRQGGPAPVDSGRD</sequence>
<keyword evidence="1" id="KW-0597">Phosphoprotein</keyword>
<evidence type="ECO:0000313" key="4">
    <source>
        <dbReference type="EMBL" id="KAL2482537.1"/>
    </source>
</evidence>
<feature type="region of interest" description="Disordered" evidence="2">
    <location>
        <begin position="1"/>
        <end position="172"/>
    </location>
</feature>
<feature type="region of interest" description="Disordered" evidence="2">
    <location>
        <begin position="676"/>
        <end position="697"/>
    </location>
</feature>
<feature type="compositionally biased region" description="Low complexity" evidence="2">
    <location>
        <begin position="84"/>
        <end position="98"/>
    </location>
</feature>
<reference evidence="5" key="1">
    <citation type="submission" date="2024-07" db="EMBL/GenBank/DDBJ databases">
        <title>Two chromosome-level genome assemblies of Korean endemic species Abeliophyllum distichum and Forsythia ovata (Oleaceae).</title>
        <authorList>
            <person name="Jang H."/>
        </authorList>
    </citation>
    <scope>NUCLEOTIDE SEQUENCE [LARGE SCALE GENOMIC DNA]</scope>
</reference>
<dbReference type="PANTHER" id="PTHR34805:SF1">
    <property type="entry name" value="PROTEIN MODIFIER OF SNC1 1"/>
    <property type="match status" value="1"/>
</dbReference>
<feature type="region of interest" description="Disordered" evidence="2">
    <location>
        <begin position="1061"/>
        <end position="1086"/>
    </location>
</feature>
<feature type="compositionally biased region" description="Low complexity" evidence="2">
    <location>
        <begin position="1512"/>
        <end position="1523"/>
    </location>
</feature>
<feature type="compositionally biased region" description="Basic and acidic residues" evidence="2">
    <location>
        <begin position="1416"/>
        <end position="1431"/>
    </location>
</feature>
<feature type="compositionally biased region" description="Low complexity" evidence="2">
    <location>
        <begin position="62"/>
        <end position="76"/>
    </location>
</feature>
<feature type="region of interest" description="Disordered" evidence="2">
    <location>
        <begin position="213"/>
        <end position="265"/>
    </location>
</feature>
<feature type="compositionally biased region" description="Polar residues" evidence="2">
    <location>
        <begin position="1110"/>
        <end position="1129"/>
    </location>
</feature>
<feature type="region of interest" description="Disordered" evidence="2">
    <location>
        <begin position="637"/>
        <end position="662"/>
    </location>
</feature>
<feature type="compositionally biased region" description="Basic and acidic residues" evidence="2">
    <location>
        <begin position="1525"/>
        <end position="1552"/>
    </location>
</feature>
<feature type="region of interest" description="Disordered" evidence="2">
    <location>
        <begin position="971"/>
        <end position="1038"/>
    </location>
</feature>
<feature type="compositionally biased region" description="Basic residues" evidence="2">
    <location>
        <begin position="992"/>
        <end position="1004"/>
    </location>
</feature>
<dbReference type="InterPro" id="IPR038808">
    <property type="entry name" value="MOS1-like"/>
</dbReference>
<feature type="region of interest" description="Disordered" evidence="2">
    <location>
        <begin position="845"/>
        <end position="873"/>
    </location>
</feature>
<feature type="compositionally biased region" description="Basic and acidic residues" evidence="2">
    <location>
        <begin position="1024"/>
        <end position="1034"/>
    </location>
</feature>
<feature type="compositionally biased region" description="Basic residues" evidence="2">
    <location>
        <begin position="1073"/>
        <end position="1086"/>
    </location>
</feature>
<feature type="compositionally biased region" description="Polar residues" evidence="2">
    <location>
        <begin position="1164"/>
        <end position="1178"/>
    </location>
</feature>
<feature type="compositionally biased region" description="Basic and acidic residues" evidence="2">
    <location>
        <begin position="1439"/>
        <end position="1473"/>
    </location>
</feature>
<protein>
    <submittedName>
        <fullName evidence="4">Modifier of snc1</fullName>
    </submittedName>
</protein>
<name>A0ABD1R280_9LAMI</name>
<evidence type="ECO:0000256" key="1">
    <source>
        <dbReference type="ARBA" id="ARBA00022553"/>
    </source>
</evidence>
<evidence type="ECO:0000259" key="3">
    <source>
        <dbReference type="Pfam" id="PF07001"/>
    </source>
</evidence>
<feature type="compositionally biased region" description="Polar residues" evidence="2">
    <location>
        <begin position="637"/>
        <end position="651"/>
    </location>
</feature>
<dbReference type="PANTHER" id="PTHR34805">
    <property type="entry name" value="PROTEIN MODIFIER OF SNC1 1"/>
    <property type="match status" value="1"/>
</dbReference>
<feature type="compositionally biased region" description="Basic and acidic residues" evidence="2">
    <location>
        <begin position="443"/>
        <end position="453"/>
    </location>
</feature>
<feature type="compositionally biased region" description="Low complexity" evidence="2">
    <location>
        <begin position="20"/>
        <end position="35"/>
    </location>
</feature>
<feature type="compositionally biased region" description="Polar residues" evidence="2">
    <location>
        <begin position="1369"/>
        <end position="1381"/>
    </location>
</feature>
<feature type="region of interest" description="Disordered" evidence="2">
    <location>
        <begin position="788"/>
        <end position="814"/>
    </location>
</feature>
<feature type="compositionally biased region" description="Polar residues" evidence="2">
    <location>
        <begin position="849"/>
        <end position="862"/>
    </location>
</feature>
<feature type="compositionally biased region" description="Polar residues" evidence="2">
    <location>
        <begin position="971"/>
        <end position="983"/>
    </location>
</feature>
<feature type="compositionally biased region" description="Basic residues" evidence="2">
    <location>
        <begin position="1220"/>
        <end position="1229"/>
    </location>
</feature>
<feature type="compositionally biased region" description="Basic residues" evidence="2">
    <location>
        <begin position="1315"/>
        <end position="1325"/>
    </location>
</feature>
<dbReference type="InterPro" id="IPR009738">
    <property type="entry name" value="BAT2_N"/>
</dbReference>
<evidence type="ECO:0000256" key="2">
    <source>
        <dbReference type="SAM" id="MobiDB-lite"/>
    </source>
</evidence>
<accession>A0ABD1R280</accession>
<feature type="compositionally biased region" description="Basic and acidic residues" evidence="2">
    <location>
        <begin position="1355"/>
        <end position="1368"/>
    </location>
</feature>
<organism evidence="4 5">
    <name type="scientific">Forsythia ovata</name>
    <dbReference type="NCBI Taxonomy" id="205694"/>
    <lineage>
        <taxon>Eukaryota</taxon>
        <taxon>Viridiplantae</taxon>
        <taxon>Streptophyta</taxon>
        <taxon>Embryophyta</taxon>
        <taxon>Tracheophyta</taxon>
        <taxon>Spermatophyta</taxon>
        <taxon>Magnoliopsida</taxon>
        <taxon>eudicotyledons</taxon>
        <taxon>Gunneridae</taxon>
        <taxon>Pentapetalae</taxon>
        <taxon>asterids</taxon>
        <taxon>lamiids</taxon>
        <taxon>Lamiales</taxon>
        <taxon>Oleaceae</taxon>
        <taxon>Forsythieae</taxon>
        <taxon>Forsythia</taxon>
    </lineage>
</organism>
<comment type="caution">
    <text evidence="4">The sequence shown here is derived from an EMBL/GenBank/DDBJ whole genome shotgun (WGS) entry which is preliminary data.</text>
</comment>
<gene>
    <name evidence="4" type="ORF">Fot_43981</name>
</gene>